<name>A0A1F4V2M2_UNCKA</name>
<dbReference type="NCBIfam" id="TIGR01451">
    <property type="entry name" value="B_ant_repeat"/>
    <property type="match status" value="1"/>
</dbReference>
<reference evidence="3 4" key="1">
    <citation type="journal article" date="2016" name="Nat. Commun.">
        <title>Thousands of microbial genomes shed light on interconnected biogeochemical processes in an aquifer system.</title>
        <authorList>
            <person name="Anantharaman K."/>
            <person name="Brown C.T."/>
            <person name="Hug L.A."/>
            <person name="Sharon I."/>
            <person name="Castelle C.J."/>
            <person name="Probst A.J."/>
            <person name="Thomas B.C."/>
            <person name="Singh A."/>
            <person name="Wilkins M.J."/>
            <person name="Karaoz U."/>
            <person name="Brodie E.L."/>
            <person name="Williams K.H."/>
            <person name="Hubbard S.S."/>
            <person name="Banfield J.F."/>
        </authorList>
    </citation>
    <scope>NUCLEOTIDE SEQUENCE [LARGE SCALE GENOMIC DNA]</scope>
</reference>
<dbReference type="Proteomes" id="UP000176853">
    <property type="component" value="Unassembled WGS sequence"/>
</dbReference>
<evidence type="ECO:0000313" key="3">
    <source>
        <dbReference type="EMBL" id="OGC51320.1"/>
    </source>
</evidence>
<evidence type="ECO:0000259" key="2">
    <source>
        <dbReference type="Pfam" id="PF01345"/>
    </source>
</evidence>
<gene>
    <name evidence="3" type="ORF">A2709_01280</name>
</gene>
<dbReference type="AlphaFoldDB" id="A0A1F4V2M2"/>
<evidence type="ECO:0000256" key="1">
    <source>
        <dbReference type="SAM" id="SignalP"/>
    </source>
</evidence>
<accession>A0A1F4V2M2</accession>
<dbReference type="InterPro" id="IPR001434">
    <property type="entry name" value="OmcB-like_DUF11"/>
</dbReference>
<keyword evidence="1" id="KW-0732">Signal</keyword>
<organism evidence="3 4">
    <name type="scientific">candidate division WWE3 bacterium RIFCSPHIGHO2_01_FULL_43_9</name>
    <dbReference type="NCBI Taxonomy" id="1802618"/>
    <lineage>
        <taxon>Bacteria</taxon>
        <taxon>Katanobacteria</taxon>
    </lineage>
</organism>
<evidence type="ECO:0000313" key="4">
    <source>
        <dbReference type="Proteomes" id="UP000176853"/>
    </source>
</evidence>
<feature type="domain" description="DUF11" evidence="2">
    <location>
        <begin position="65"/>
        <end position="151"/>
    </location>
</feature>
<protein>
    <recommendedName>
        <fullName evidence="2">DUF11 domain-containing protein</fullName>
    </recommendedName>
</protein>
<comment type="caution">
    <text evidence="3">The sequence shown here is derived from an EMBL/GenBank/DDBJ whole genome shotgun (WGS) entry which is preliminary data.</text>
</comment>
<sequence>MQKFNTKLIVAVGVALIGAGIGAQKAYAGCTANYGGGETCVFNKRFDIEKKVRKEGDDSWKDKVTSVKENQVVEFRVKVKNEGEVEVDDMKMKDFLPKEMEKVGGSGLTEYWDSFEPGESKTFVIKAVVKDSEYDRKNFEKCVVNKARVEYKGDNEGSDTATVCYSDKEPTELPKTGGESALIGALGLGLASLGVTIKKVKAKILKAK</sequence>
<dbReference type="EMBL" id="MEVB01000047">
    <property type="protein sequence ID" value="OGC51320.1"/>
    <property type="molecule type" value="Genomic_DNA"/>
</dbReference>
<dbReference type="InterPro" id="IPR047589">
    <property type="entry name" value="DUF11_rpt"/>
</dbReference>
<feature type="signal peptide" evidence="1">
    <location>
        <begin position="1"/>
        <end position="28"/>
    </location>
</feature>
<feature type="chain" id="PRO_5009514940" description="DUF11 domain-containing protein" evidence="1">
    <location>
        <begin position="29"/>
        <end position="208"/>
    </location>
</feature>
<dbReference type="Pfam" id="PF01345">
    <property type="entry name" value="DUF11"/>
    <property type="match status" value="1"/>
</dbReference>
<proteinExistence type="predicted"/>